<comment type="caution">
    <text evidence="1">The sequence shown here is derived from an EMBL/GenBank/DDBJ whole genome shotgun (WGS) entry which is preliminary data.</text>
</comment>
<evidence type="ECO:0000313" key="2">
    <source>
        <dbReference type="Proteomes" id="UP001230649"/>
    </source>
</evidence>
<dbReference type="EMBL" id="JASBWS010000015">
    <property type="protein sequence ID" value="KAJ9112472.1"/>
    <property type="molecule type" value="Genomic_DNA"/>
</dbReference>
<proteinExistence type="predicted"/>
<protein>
    <submittedName>
        <fullName evidence="1">Uncharacterized protein</fullName>
    </submittedName>
</protein>
<organism evidence="1 2">
    <name type="scientific">Naganishia adeliensis</name>
    <dbReference type="NCBI Taxonomy" id="92952"/>
    <lineage>
        <taxon>Eukaryota</taxon>
        <taxon>Fungi</taxon>
        <taxon>Dikarya</taxon>
        <taxon>Basidiomycota</taxon>
        <taxon>Agaricomycotina</taxon>
        <taxon>Tremellomycetes</taxon>
        <taxon>Filobasidiales</taxon>
        <taxon>Filobasidiaceae</taxon>
        <taxon>Naganishia</taxon>
    </lineage>
</organism>
<evidence type="ECO:0000313" key="1">
    <source>
        <dbReference type="EMBL" id="KAJ9112472.1"/>
    </source>
</evidence>
<reference evidence="1" key="1">
    <citation type="submission" date="2023-04" db="EMBL/GenBank/DDBJ databases">
        <title>Draft Genome sequencing of Naganishia species isolated from polar environments using Oxford Nanopore Technology.</title>
        <authorList>
            <person name="Leo P."/>
            <person name="Venkateswaran K."/>
        </authorList>
    </citation>
    <scope>NUCLEOTIDE SEQUENCE</scope>
    <source>
        <strain evidence="1">MNA-CCFEE 5262</strain>
    </source>
</reference>
<gene>
    <name evidence="1" type="ORF">QFC20_002260</name>
</gene>
<sequence length="444" mass="48776">MSSTRSLPLSTSTISAPIFAGQRGGHATPVRQHQGSTSPNVVVSSHRSSGGHARLTHEQALESLRNFLHSQSSYDVFPVSFRLIVMDSALVVKKAVSSMLQNGVVSAPLWNSRTSSFAGMFTVSDIIHLIQYYYQSTSYEGAAADVERFRLESIRDIEKVLHVPPPPLLSVHPMKPLFDACRLLIQTHARRLPLIDQDDQTGKEVVLSVLTQYRVLKFMAVNCRETVYLDKSLRDLGIGTYVNPSPEHPENPYYPLATATMQTTVFDVVHMFSELGISAVPIVDSQGKVINLYETVDVIVRFPESSVAYTRLTTKFTRQTLVRMGAYHDLDLTIAQALARRSVDFAGVMTCTPDDSLGSVFHLIRMRRIHRLVIVEGGKPKPGETPEESAERANRKGRLLGMMSLSDVLKHIIGNVDIGGGGVGAVPVEAVLAAEAEARKEPSS</sequence>
<dbReference type="Proteomes" id="UP001230649">
    <property type="component" value="Unassembled WGS sequence"/>
</dbReference>
<keyword evidence="2" id="KW-1185">Reference proteome</keyword>
<name>A0ACC2WPL4_9TREE</name>
<accession>A0ACC2WPL4</accession>